<dbReference type="EMBL" id="KZ613485">
    <property type="protein sequence ID" value="PMD20248.1"/>
    <property type="molecule type" value="Genomic_DNA"/>
</dbReference>
<feature type="transmembrane region" description="Helical" evidence="1">
    <location>
        <begin position="401"/>
        <end position="420"/>
    </location>
</feature>
<gene>
    <name evidence="2" type="ORF">NA56DRAFT_704573</name>
</gene>
<feature type="transmembrane region" description="Helical" evidence="1">
    <location>
        <begin position="363"/>
        <end position="389"/>
    </location>
</feature>
<protein>
    <submittedName>
        <fullName evidence="2">Uncharacterized protein</fullName>
    </submittedName>
</protein>
<keyword evidence="3" id="KW-1185">Reference proteome</keyword>
<organism evidence="2 3">
    <name type="scientific">Hyaloscypha hepaticicola</name>
    <dbReference type="NCBI Taxonomy" id="2082293"/>
    <lineage>
        <taxon>Eukaryota</taxon>
        <taxon>Fungi</taxon>
        <taxon>Dikarya</taxon>
        <taxon>Ascomycota</taxon>
        <taxon>Pezizomycotina</taxon>
        <taxon>Leotiomycetes</taxon>
        <taxon>Helotiales</taxon>
        <taxon>Hyaloscyphaceae</taxon>
        <taxon>Hyaloscypha</taxon>
    </lineage>
</organism>
<sequence>MSWLQRAASGKAPNAYNENTCCELAKSEGAFVGVIPPLKNQTCGQQYVAGEPAASRLWVEYEFCHSQCPGLGISNNPNQWAGVLVNFILPSVIFSMTIRAERRSNPTFGIAALFLGSSDSCFYRNCPVDFRDLYQGYGSRDDEDKLRIKRELLVTVASGNLMLEKGNPQESIPNSLMVPGEYAPKDGYEKARSRLLNLLGAQSSYGELIGSPVLFYLGTFLYTVLNLQSSLSDEDTAISLGFAIEWMIIVHVSIISRCLLASNNPSTCAGIVVSSHEELEHEHRHLQRRATLAGQGYGHESPKWTWERFSHIVLGWSDTFETEFQLVSLWERGSNKMKWIRKSEAWREDPAFRRLMEITPWGWFLKIFVPALVLVVLPPGSGGFVAYWTPTRGVGCRCTNFLAYALCQIVITGIAVMRCANEDNE</sequence>
<keyword evidence="1" id="KW-0472">Membrane</keyword>
<dbReference type="OrthoDB" id="5392263at2759"/>
<name>A0A2J6Q1U9_9HELO</name>
<reference evidence="2 3" key="1">
    <citation type="submission" date="2016-05" db="EMBL/GenBank/DDBJ databases">
        <title>A degradative enzymes factory behind the ericoid mycorrhizal symbiosis.</title>
        <authorList>
            <consortium name="DOE Joint Genome Institute"/>
            <person name="Martino E."/>
            <person name="Morin E."/>
            <person name="Grelet G."/>
            <person name="Kuo A."/>
            <person name="Kohler A."/>
            <person name="Daghino S."/>
            <person name="Barry K."/>
            <person name="Choi C."/>
            <person name="Cichocki N."/>
            <person name="Clum A."/>
            <person name="Copeland A."/>
            <person name="Hainaut M."/>
            <person name="Haridas S."/>
            <person name="Labutti K."/>
            <person name="Lindquist E."/>
            <person name="Lipzen A."/>
            <person name="Khouja H.-R."/>
            <person name="Murat C."/>
            <person name="Ohm R."/>
            <person name="Olson A."/>
            <person name="Spatafora J."/>
            <person name="Veneault-Fourrey C."/>
            <person name="Henrissat B."/>
            <person name="Grigoriev I."/>
            <person name="Martin F."/>
            <person name="Perotto S."/>
        </authorList>
    </citation>
    <scope>NUCLEOTIDE SEQUENCE [LARGE SCALE GENOMIC DNA]</scope>
    <source>
        <strain evidence="2 3">UAMH 7357</strain>
    </source>
</reference>
<dbReference type="Proteomes" id="UP000235672">
    <property type="component" value="Unassembled WGS sequence"/>
</dbReference>
<keyword evidence="1" id="KW-1133">Transmembrane helix</keyword>
<evidence type="ECO:0000256" key="1">
    <source>
        <dbReference type="SAM" id="Phobius"/>
    </source>
</evidence>
<proteinExistence type="predicted"/>
<dbReference type="AlphaFoldDB" id="A0A2J6Q1U9"/>
<evidence type="ECO:0000313" key="2">
    <source>
        <dbReference type="EMBL" id="PMD20248.1"/>
    </source>
</evidence>
<accession>A0A2J6Q1U9</accession>
<keyword evidence="1" id="KW-0812">Transmembrane</keyword>
<evidence type="ECO:0000313" key="3">
    <source>
        <dbReference type="Proteomes" id="UP000235672"/>
    </source>
</evidence>